<evidence type="ECO:0000313" key="1">
    <source>
        <dbReference type="EMBL" id="DAD47183.1"/>
    </source>
</evidence>
<comment type="caution">
    <text evidence="1">The sequence shown here is derived from an EMBL/GenBank/DDBJ whole genome shotgun (WGS) entry which is preliminary data.</text>
</comment>
<keyword evidence="2" id="KW-1185">Reference proteome</keyword>
<dbReference type="AlphaFoldDB" id="A0A822ZQM8"/>
<evidence type="ECO:0000313" key="2">
    <source>
        <dbReference type="Proteomes" id="UP000607653"/>
    </source>
</evidence>
<protein>
    <submittedName>
        <fullName evidence="1">Uncharacterized protein</fullName>
    </submittedName>
</protein>
<name>A0A822ZQM8_NELNU</name>
<gene>
    <name evidence="1" type="ORF">HUJ06_017120</name>
</gene>
<dbReference type="Proteomes" id="UP000607653">
    <property type="component" value="Unassembled WGS sequence"/>
</dbReference>
<accession>A0A822ZQM8</accession>
<proteinExistence type="predicted"/>
<sequence>MGGGAWPFLVGGAICLVNSVNERDLSLLTSYAEAPSAASFLEGLWPFRPRKF</sequence>
<reference evidence="1 2" key="1">
    <citation type="journal article" date="2020" name="Mol. Biol. Evol.">
        <title>Distinct Expression and Methylation Patterns for Genes with Different Fates following a Single Whole-Genome Duplication in Flowering Plants.</title>
        <authorList>
            <person name="Shi T."/>
            <person name="Rahmani R.S."/>
            <person name="Gugger P.F."/>
            <person name="Wang M."/>
            <person name="Li H."/>
            <person name="Zhang Y."/>
            <person name="Li Z."/>
            <person name="Wang Q."/>
            <person name="Van de Peer Y."/>
            <person name="Marchal K."/>
            <person name="Chen J."/>
        </authorList>
    </citation>
    <scope>NUCLEOTIDE SEQUENCE [LARGE SCALE GENOMIC DNA]</scope>
    <source>
        <tissue evidence="1">Leaf</tissue>
    </source>
</reference>
<organism evidence="1 2">
    <name type="scientific">Nelumbo nucifera</name>
    <name type="common">Sacred lotus</name>
    <dbReference type="NCBI Taxonomy" id="4432"/>
    <lineage>
        <taxon>Eukaryota</taxon>
        <taxon>Viridiplantae</taxon>
        <taxon>Streptophyta</taxon>
        <taxon>Embryophyta</taxon>
        <taxon>Tracheophyta</taxon>
        <taxon>Spermatophyta</taxon>
        <taxon>Magnoliopsida</taxon>
        <taxon>Proteales</taxon>
        <taxon>Nelumbonaceae</taxon>
        <taxon>Nelumbo</taxon>
    </lineage>
</organism>
<dbReference type="EMBL" id="DUZY01000008">
    <property type="protein sequence ID" value="DAD47183.1"/>
    <property type="molecule type" value="Genomic_DNA"/>
</dbReference>